<dbReference type="EMBL" id="CP117411">
    <property type="protein sequence ID" value="WCT72082.1"/>
    <property type="molecule type" value="Genomic_DNA"/>
</dbReference>
<evidence type="ECO:0000313" key="3">
    <source>
        <dbReference type="Proteomes" id="UP001220395"/>
    </source>
</evidence>
<name>A0ABY7TFS4_9SPHN</name>
<proteinExistence type="predicted"/>
<evidence type="ECO:0000259" key="1">
    <source>
        <dbReference type="Pfam" id="PF10979"/>
    </source>
</evidence>
<evidence type="ECO:0000313" key="2">
    <source>
        <dbReference type="EMBL" id="WCT72082.1"/>
    </source>
</evidence>
<accession>A0ABY7TFS4</accession>
<feature type="domain" description="DUF2786" evidence="1">
    <location>
        <begin position="15"/>
        <end position="51"/>
    </location>
</feature>
<dbReference type="InterPro" id="IPR024498">
    <property type="entry name" value="DUF2786"/>
</dbReference>
<keyword evidence="3" id="KW-1185">Reference proteome</keyword>
<sequence>MSGFDDPFERVREIAATVRKCLALAKRSEFEGEARAATGRAWALISAHDLDPSDFDLPPDCAPFEDDISDHQACFDAAEDAAAYLSANGTPCYRKTARYEVPRAWIVPTRLHPVVTDSMIVDAAIAAGWDETKARKRRLVNGHRV</sequence>
<dbReference type="Proteomes" id="UP001220395">
    <property type="component" value="Chromosome"/>
</dbReference>
<dbReference type="Pfam" id="PF10979">
    <property type="entry name" value="DUF2786"/>
    <property type="match status" value="1"/>
</dbReference>
<gene>
    <name evidence="2" type="ORF">PQ455_10520</name>
</gene>
<dbReference type="RefSeq" id="WP_273686032.1">
    <property type="nucleotide sequence ID" value="NZ_CP117411.1"/>
</dbReference>
<organism evidence="2 3">
    <name type="scientific">Sphingomonas naphthae</name>
    <dbReference type="NCBI Taxonomy" id="1813468"/>
    <lineage>
        <taxon>Bacteria</taxon>
        <taxon>Pseudomonadati</taxon>
        <taxon>Pseudomonadota</taxon>
        <taxon>Alphaproteobacteria</taxon>
        <taxon>Sphingomonadales</taxon>
        <taxon>Sphingomonadaceae</taxon>
        <taxon>Sphingomonas</taxon>
    </lineage>
</organism>
<reference evidence="2 3" key="1">
    <citation type="submission" date="2023-02" db="EMBL/GenBank/DDBJ databases">
        <title>Genome sequence of Sphingomonas naphthae.</title>
        <authorList>
            <person name="Kim S."/>
            <person name="Heo J."/>
            <person name="Kwon S.-W."/>
        </authorList>
    </citation>
    <scope>NUCLEOTIDE SEQUENCE [LARGE SCALE GENOMIC DNA]</scope>
    <source>
        <strain evidence="2 3">KACC 18716</strain>
    </source>
</reference>
<protein>
    <submittedName>
        <fullName evidence="2">DUF2786 domain-containing protein</fullName>
    </submittedName>
</protein>